<proteinExistence type="predicted"/>
<accession>A0A8F5C4B0</accession>
<reference evidence="1 2" key="1">
    <citation type="journal article" date="2021" name="Environ. Microbiol.">
        <title>New insights into the diversity and evolution of the archaeal mobilome from three complete genomes of Saccharolobus shibatae.</title>
        <authorList>
            <person name="Medvedeva S."/>
            <person name="Brandt D."/>
            <person name="Cvirkaite-Krupovic V."/>
            <person name="Liu Y."/>
            <person name="Severinov K."/>
            <person name="Ishino S."/>
            <person name="Ishino Y."/>
            <person name="Prangishvili D."/>
            <person name="Kalinowski J."/>
            <person name="Krupovic M."/>
        </authorList>
    </citation>
    <scope>NUCLEOTIDE SEQUENCE [LARGE SCALE GENOMIC DNA]</scope>
    <source>
        <strain evidence="1 2">S38A</strain>
    </source>
</reference>
<evidence type="ECO:0000313" key="1">
    <source>
        <dbReference type="EMBL" id="QXJ36590.1"/>
    </source>
</evidence>
<sequence>MENLIRSFLIPKQKILLINNGKTKYYAVSIPAKFNDFLPNGVYYARVLTNDKVYEVGFRKIWARGTRKILVLPKALSNIWDELIRNNERVSIILEKL</sequence>
<dbReference type="Proteomes" id="UP000694036">
    <property type="component" value="Chromosome"/>
</dbReference>
<organism evidence="1 2">
    <name type="scientific">Saccharolobus shibatae</name>
    <dbReference type="NCBI Taxonomy" id="2286"/>
    <lineage>
        <taxon>Archaea</taxon>
        <taxon>Thermoproteota</taxon>
        <taxon>Thermoprotei</taxon>
        <taxon>Sulfolobales</taxon>
        <taxon>Sulfolobaceae</taxon>
        <taxon>Saccharolobus</taxon>
    </lineage>
</organism>
<keyword evidence="2" id="KW-1185">Reference proteome</keyword>
<dbReference type="EMBL" id="CP077713">
    <property type="protein sequence ID" value="QXJ36590.1"/>
    <property type="molecule type" value="Genomic_DNA"/>
</dbReference>
<dbReference type="GeneID" id="65558494"/>
<gene>
    <name evidence="1" type="ORF">J5U22_03167</name>
</gene>
<name>A0A8F5C4B0_9CREN</name>
<evidence type="ECO:0000313" key="2">
    <source>
        <dbReference type="Proteomes" id="UP000694036"/>
    </source>
</evidence>
<dbReference type="RefSeq" id="WP_218258932.1">
    <property type="nucleotide sequence ID" value="NZ_CP077713.1"/>
</dbReference>
<dbReference type="AlphaFoldDB" id="A0A8F5C4B0"/>
<protein>
    <submittedName>
        <fullName evidence="1">Uncharacterized protein</fullName>
    </submittedName>
</protein>